<evidence type="ECO:0000256" key="5">
    <source>
        <dbReference type="ARBA" id="ARBA00023136"/>
    </source>
</evidence>
<dbReference type="InterPro" id="IPR029454">
    <property type="entry name" value="ODR-4-like"/>
</dbReference>
<keyword evidence="7" id="KW-1185">Reference proteome</keyword>
<evidence type="ECO:0000313" key="7">
    <source>
        <dbReference type="Proteomes" id="UP001630127"/>
    </source>
</evidence>
<organism evidence="6 7">
    <name type="scientific">Cinchona calisaya</name>
    <dbReference type="NCBI Taxonomy" id="153742"/>
    <lineage>
        <taxon>Eukaryota</taxon>
        <taxon>Viridiplantae</taxon>
        <taxon>Streptophyta</taxon>
        <taxon>Embryophyta</taxon>
        <taxon>Tracheophyta</taxon>
        <taxon>Spermatophyta</taxon>
        <taxon>Magnoliopsida</taxon>
        <taxon>eudicotyledons</taxon>
        <taxon>Gunneridae</taxon>
        <taxon>Pentapetalae</taxon>
        <taxon>asterids</taxon>
        <taxon>lamiids</taxon>
        <taxon>Gentianales</taxon>
        <taxon>Rubiaceae</taxon>
        <taxon>Cinchonoideae</taxon>
        <taxon>Cinchoneae</taxon>
        <taxon>Cinchona</taxon>
    </lineage>
</organism>
<reference evidence="6 7" key="1">
    <citation type="submission" date="2024-11" db="EMBL/GenBank/DDBJ databases">
        <title>A near-complete genome assembly of Cinchona calisaya.</title>
        <authorList>
            <person name="Lian D.C."/>
            <person name="Zhao X.W."/>
            <person name="Wei L."/>
        </authorList>
    </citation>
    <scope>NUCLEOTIDE SEQUENCE [LARGE SCALE GENOMIC DNA]</scope>
    <source>
        <tissue evidence="6">Nenye</tissue>
    </source>
</reference>
<dbReference type="EMBL" id="JBJUIK010000014">
    <property type="protein sequence ID" value="KAL3504987.1"/>
    <property type="molecule type" value="Genomic_DNA"/>
</dbReference>
<keyword evidence="3" id="KW-0812">Transmembrane</keyword>
<accession>A0ABD2YC20</accession>
<proteinExistence type="inferred from homology"/>
<dbReference type="AlphaFoldDB" id="A0ABD2YC20"/>
<name>A0ABD2YC20_9GENT</name>
<dbReference type="Pfam" id="PF14778">
    <property type="entry name" value="ODR4-like"/>
    <property type="match status" value="1"/>
</dbReference>
<protein>
    <submittedName>
        <fullName evidence="6">Uncharacterized protein</fullName>
    </submittedName>
</protein>
<evidence type="ECO:0000256" key="4">
    <source>
        <dbReference type="ARBA" id="ARBA00022989"/>
    </source>
</evidence>
<keyword evidence="4" id="KW-1133">Transmembrane helix</keyword>
<evidence type="ECO:0000256" key="2">
    <source>
        <dbReference type="ARBA" id="ARBA00010131"/>
    </source>
</evidence>
<evidence type="ECO:0000256" key="1">
    <source>
        <dbReference type="ARBA" id="ARBA00004370"/>
    </source>
</evidence>
<dbReference type="Proteomes" id="UP001630127">
    <property type="component" value="Unassembled WGS sequence"/>
</dbReference>
<evidence type="ECO:0000313" key="6">
    <source>
        <dbReference type="EMBL" id="KAL3504987.1"/>
    </source>
</evidence>
<comment type="caution">
    <text evidence="6">The sequence shown here is derived from an EMBL/GenBank/DDBJ whole genome shotgun (WGS) entry which is preliminary data.</text>
</comment>
<sequence length="219" mass="24485">MVKAVVGEESRLKLLEDRLSQAALPTQLSRMLLGGMKVIVVYIWVNESSFKNSTITLCQTVKGVADAVPFSDSDVDERLLIHISYSPRRWTCRNCSLAFNITSSSLRPFDFQMGKVLASLKGFRCTYNFDIRLPVCSENGSSLRKMSEVPRRGLSTHAKVLKGTKCVIDGGLANEDEQYAPDGLHEVEFLLPFMHDKPLEAYRQREVIGALVFHGLLST</sequence>
<dbReference type="PANTHER" id="PTHR33966:SF1">
    <property type="entry name" value="PROTEIN ODR-4 HOMOLOG"/>
    <property type="match status" value="1"/>
</dbReference>
<keyword evidence="5" id="KW-0472">Membrane</keyword>
<gene>
    <name evidence="6" type="ORF">ACH5RR_034828</name>
</gene>
<evidence type="ECO:0000256" key="3">
    <source>
        <dbReference type="ARBA" id="ARBA00022692"/>
    </source>
</evidence>
<comment type="similarity">
    <text evidence="2">Belongs to the ODR-4 family.</text>
</comment>
<dbReference type="GO" id="GO:0016020">
    <property type="term" value="C:membrane"/>
    <property type="evidence" value="ECO:0007669"/>
    <property type="project" value="UniProtKB-SubCell"/>
</dbReference>
<comment type="subcellular location">
    <subcellularLocation>
        <location evidence="1">Membrane</location>
    </subcellularLocation>
</comment>
<dbReference type="PANTHER" id="PTHR33966">
    <property type="entry name" value="PROTEIN ODR-4 HOMOLOG"/>
    <property type="match status" value="1"/>
</dbReference>